<dbReference type="Proteomes" id="UP001329825">
    <property type="component" value="Chromosome 4"/>
</dbReference>
<proteinExistence type="predicted"/>
<dbReference type="InterPro" id="IPR027443">
    <property type="entry name" value="IPNS-like_sf"/>
</dbReference>
<evidence type="ECO:0000313" key="2">
    <source>
        <dbReference type="EMBL" id="WRT66709.1"/>
    </source>
</evidence>
<feature type="compositionally biased region" description="Low complexity" evidence="1">
    <location>
        <begin position="296"/>
        <end position="311"/>
    </location>
</feature>
<evidence type="ECO:0000313" key="3">
    <source>
        <dbReference type="Proteomes" id="UP001329825"/>
    </source>
</evidence>
<dbReference type="PANTHER" id="PTHR30613:SF1">
    <property type="entry name" value="DUF1479 DOMAIN PROTEIN (AFU_ORTHOLOGUE AFUA_5G09280)"/>
    <property type="match status" value="1"/>
</dbReference>
<dbReference type="GeneID" id="87955803"/>
<dbReference type="Gene3D" id="2.60.120.330">
    <property type="entry name" value="B-lactam Antibiotic, Isopenicillin N Synthase, Chain"/>
    <property type="match status" value="2"/>
</dbReference>
<protein>
    <submittedName>
        <fullName evidence="2">Uncharacterized protein</fullName>
    </submittedName>
</protein>
<dbReference type="Pfam" id="PF07350">
    <property type="entry name" value="Gig2-like"/>
    <property type="match status" value="2"/>
</dbReference>
<dbReference type="PANTHER" id="PTHR30613">
    <property type="entry name" value="UNCHARACTERIZED PROTEIN YBIU-RELATED"/>
    <property type="match status" value="1"/>
</dbReference>
<reference evidence="2 3" key="1">
    <citation type="submission" date="2024-01" db="EMBL/GenBank/DDBJ databases">
        <title>Comparative genomics of Cryptococcus and Kwoniella reveals pathogenesis evolution and contrasting modes of karyotype evolution via chromosome fusion or intercentromeric recombination.</title>
        <authorList>
            <person name="Coelho M.A."/>
            <person name="David-Palma M."/>
            <person name="Shea T."/>
            <person name="Bowers K."/>
            <person name="McGinley-Smith S."/>
            <person name="Mohammad A.W."/>
            <person name="Gnirke A."/>
            <person name="Yurkov A.M."/>
            <person name="Nowrousian M."/>
            <person name="Sun S."/>
            <person name="Cuomo C.A."/>
            <person name="Heitman J."/>
        </authorList>
    </citation>
    <scope>NUCLEOTIDE SEQUENCE [LARGE SCALE GENOMIC DNA]</scope>
    <source>
        <strain evidence="2">CBS 11374</strain>
    </source>
</reference>
<dbReference type="EMBL" id="CP141884">
    <property type="protein sequence ID" value="WRT66709.1"/>
    <property type="molecule type" value="Genomic_DNA"/>
</dbReference>
<gene>
    <name evidence="2" type="ORF">IL334_003672</name>
</gene>
<name>A0ABZ1CZZ7_9TREE</name>
<dbReference type="SUPFAM" id="SSF51197">
    <property type="entry name" value="Clavaminate synthase-like"/>
    <property type="match status" value="1"/>
</dbReference>
<keyword evidence="3" id="KW-1185">Reference proteome</keyword>
<sequence length="413" mass="45129">MTYRRLLTSLAGHSPSPSRLIPPYAQSLPSLAQTPSSSLRPPYTHNVTLNKDISAGRSLKASKKFELILAPKKEKTAGEWEKWRREIISTNEGRRQVEARWREVINSLEKIKDGQIEIPQITYHQLTSNLASPSIADGIKSTGLVVVRDVVSDSDAIGWAKDILLSMGERSGRAVYWHPSLLAARSNPSILSANAQLSSALLASSNVYVTATTITEGLQSSPSIPHSSDPWSTPRSLLSHLTLTPSIPTASTMVSPTILAAEYSSLRPLFRSLKSKISFYSTAGYLDPENWELNDSTSNSSSSSNSQNQSTETDLPHLHGVQIIHPELRPGDMIFHHSSLPILTSQGSGQVFLPLHPVLKNGNEQWASEQRDAFEKGLPPPGEGIQEGLWEVETKGNRSIVGGRAGREAMGYE</sequence>
<accession>A0ABZ1CZZ7</accession>
<dbReference type="InterPro" id="IPR010856">
    <property type="entry name" value="Gig2-like"/>
</dbReference>
<organism evidence="2 3">
    <name type="scientific">Kwoniella shivajii</name>
    <dbReference type="NCBI Taxonomy" id="564305"/>
    <lineage>
        <taxon>Eukaryota</taxon>
        <taxon>Fungi</taxon>
        <taxon>Dikarya</taxon>
        <taxon>Basidiomycota</taxon>
        <taxon>Agaricomycotina</taxon>
        <taxon>Tremellomycetes</taxon>
        <taxon>Tremellales</taxon>
        <taxon>Cryptococcaceae</taxon>
        <taxon>Kwoniella</taxon>
    </lineage>
</organism>
<feature type="region of interest" description="Disordered" evidence="1">
    <location>
        <begin position="294"/>
        <end position="313"/>
    </location>
</feature>
<dbReference type="RefSeq" id="XP_062791449.1">
    <property type="nucleotide sequence ID" value="XM_062935398.1"/>
</dbReference>
<evidence type="ECO:0000256" key="1">
    <source>
        <dbReference type="SAM" id="MobiDB-lite"/>
    </source>
</evidence>